<dbReference type="EMBL" id="CM001475">
    <property type="protein sequence ID" value="EIC28313.1"/>
    <property type="molecule type" value="Genomic_DNA"/>
</dbReference>
<accession>H8GN84</accession>
<evidence type="ECO:0000256" key="2">
    <source>
        <dbReference type="SAM" id="SignalP"/>
    </source>
</evidence>
<dbReference type="eggNOG" id="ENOG50309XP">
    <property type="taxonomic scope" value="Bacteria"/>
</dbReference>
<evidence type="ECO:0000313" key="4">
    <source>
        <dbReference type="Proteomes" id="UP000005090"/>
    </source>
</evidence>
<feature type="signal peptide" evidence="2">
    <location>
        <begin position="1"/>
        <end position="23"/>
    </location>
</feature>
<dbReference type="RefSeq" id="WP_005369219.1">
    <property type="nucleotide sequence ID" value="NZ_CM001475.1"/>
</dbReference>
<dbReference type="Proteomes" id="UP000005090">
    <property type="component" value="Chromosome"/>
</dbReference>
<dbReference type="HOGENOM" id="CLU_124408_0_0_6"/>
<feature type="chain" id="PRO_5003612069" evidence="2">
    <location>
        <begin position="24"/>
        <end position="187"/>
    </location>
</feature>
<keyword evidence="4" id="KW-1185">Reference proteome</keyword>
<keyword evidence="2" id="KW-0732">Signal</keyword>
<protein>
    <submittedName>
        <fullName evidence="3">Uncharacterized protein</fullName>
    </submittedName>
</protein>
<name>H8GN84_METAL</name>
<organism evidence="3 4">
    <name type="scientific">Methylomicrobium album BG8</name>
    <dbReference type="NCBI Taxonomy" id="686340"/>
    <lineage>
        <taxon>Bacteria</taxon>
        <taxon>Pseudomonadati</taxon>
        <taxon>Pseudomonadota</taxon>
        <taxon>Gammaproteobacteria</taxon>
        <taxon>Methylococcales</taxon>
        <taxon>Methylococcaceae</taxon>
        <taxon>Methylomicrobium</taxon>
    </lineage>
</organism>
<evidence type="ECO:0000313" key="3">
    <source>
        <dbReference type="EMBL" id="EIC28313.1"/>
    </source>
</evidence>
<sequence>MKTRIIKVISVIAILLTAQSAFAYKDEKVEETCKKPKFTDFTLKEYIEPERAEVSPETAFEFKVSAWSNPSTIRLTGKGEKIPFTVESNSSFHRVKAKLPASLNGKFVRINAAVKAVLGCEEKEGWLVKVAESAPAAPAPATPAEEAKPENAEPAPQTEAPATPSAPANPAPAGAAESTQPGASAPQ</sequence>
<dbReference type="AlphaFoldDB" id="H8GN84"/>
<proteinExistence type="predicted"/>
<reference evidence="3 4" key="1">
    <citation type="journal article" date="2013" name="Genome Announc.">
        <title>Genome Sequence of the Obligate Gammaproteobacterial Methanotroph Methylomicrobium album Strain BG8.</title>
        <authorList>
            <person name="Kits K.D."/>
            <person name="Kalyuzhnaya M.G."/>
            <person name="Klotz M.G."/>
            <person name="Jetten M.S."/>
            <person name="Op den Camp H.J."/>
            <person name="Vuilleumier S."/>
            <person name="Bringel F."/>
            <person name="Dispirito A.A."/>
            <person name="Murrell J.C."/>
            <person name="Bruce D."/>
            <person name="Cheng J.F."/>
            <person name="Copeland A."/>
            <person name="Goodwin L."/>
            <person name="Hauser L."/>
            <person name="Lajus A."/>
            <person name="Land M.L."/>
            <person name="Lapidus A."/>
            <person name="Lucas S."/>
            <person name="Medigue C."/>
            <person name="Pitluck S."/>
            <person name="Woyke T."/>
            <person name="Zeytun A."/>
            <person name="Stein L.Y."/>
        </authorList>
    </citation>
    <scope>NUCLEOTIDE SEQUENCE [LARGE SCALE GENOMIC DNA]</scope>
    <source>
        <strain evidence="3 4">BG8</strain>
    </source>
</reference>
<gene>
    <name evidence="3" type="ORF">Metal_0460</name>
</gene>
<feature type="region of interest" description="Disordered" evidence="1">
    <location>
        <begin position="134"/>
        <end position="187"/>
    </location>
</feature>
<evidence type="ECO:0000256" key="1">
    <source>
        <dbReference type="SAM" id="MobiDB-lite"/>
    </source>
</evidence>
<feature type="compositionally biased region" description="Low complexity" evidence="1">
    <location>
        <begin position="152"/>
        <end position="178"/>
    </location>
</feature>